<organism evidence="1 2">
    <name type="scientific">Araneus ventricosus</name>
    <name type="common">Orbweaver spider</name>
    <name type="synonym">Epeira ventricosa</name>
    <dbReference type="NCBI Taxonomy" id="182803"/>
    <lineage>
        <taxon>Eukaryota</taxon>
        <taxon>Metazoa</taxon>
        <taxon>Ecdysozoa</taxon>
        <taxon>Arthropoda</taxon>
        <taxon>Chelicerata</taxon>
        <taxon>Arachnida</taxon>
        <taxon>Araneae</taxon>
        <taxon>Araneomorphae</taxon>
        <taxon>Entelegynae</taxon>
        <taxon>Araneoidea</taxon>
        <taxon>Araneidae</taxon>
        <taxon>Araneus</taxon>
    </lineage>
</organism>
<proteinExistence type="predicted"/>
<gene>
    <name evidence="1" type="ORF">AVEN_12999_1</name>
</gene>
<reference evidence="1 2" key="1">
    <citation type="journal article" date="2019" name="Sci. Rep.">
        <title>Orb-weaving spider Araneus ventricosus genome elucidates the spidroin gene catalogue.</title>
        <authorList>
            <person name="Kono N."/>
            <person name="Nakamura H."/>
            <person name="Ohtoshi R."/>
            <person name="Moran D.A.P."/>
            <person name="Shinohara A."/>
            <person name="Yoshida Y."/>
            <person name="Fujiwara M."/>
            <person name="Mori M."/>
            <person name="Tomita M."/>
            <person name="Arakawa K."/>
        </authorList>
    </citation>
    <scope>NUCLEOTIDE SEQUENCE [LARGE SCALE GENOMIC DNA]</scope>
</reference>
<comment type="caution">
    <text evidence="1">The sequence shown here is derived from an EMBL/GenBank/DDBJ whole genome shotgun (WGS) entry which is preliminary data.</text>
</comment>
<dbReference type="AlphaFoldDB" id="A0A4Y2V2R3"/>
<dbReference type="EMBL" id="BGPR01042424">
    <property type="protein sequence ID" value="GBO18822.1"/>
    <property type="molecule type" value="Genomic_DNA"/>
</dbReference>
<protein>
    <submittedName>
        <fullName evidence="1">Uncharacterized protein</fullName>
    </submittedName>
</protein>
<keyword evidence="2" id="KW-1185">Reference proteome</keyword>
<evidence type="ECO:0000313" key="2">
    <source>
        <dbReference type="Proteomes" id="UP000499080"/>
    </source>
</evidence>
<sequence>MTACRHGEVDEPPLSSYFLRL</sequence>
<feature type="non-terminal residue" evidence="1">
    <location>
        <position position="21"/>
    </location>
</feature>
<name>A0A4Y2V2R3_ARAVE</name>
<evidence type="ECO:0000313" key="1">
    <source>
        <dbReference type="EMBL" id="GBO18822.1"/>
    </source>
</evidence>
<accession>A0A4Y2V2R3</accession>
<dbReference type="Proteomes" id="UP000499080">
    <property type="component" value="Unassembled WGS sequence"/>
</dbReference>